<dbReference type="EMBL" id="ALQA01000009">
    <property type="protein sequence ID" value="EJZ11370.1"/>
    <property type="molecule type" value="Genomic_DNA"/>
</dbReference>
<dbReference type="HOGENOM" id="CLU_052626_5_2_11"/>
<protein>
    <recommendedName>
        <fullName evidence="3">DUF559 domain-containing protein</fullName>
    </recommendedName>
</protein>
<organism evidence="1 2">
    <name type="scientific">Mycolicibacterium vaccae ATCC 25954</name>
    <dbReference type="NCBI Taxonomy" id="1194972"/>
    <lineage>
        <taxon>Bacteria</taxon>
        <taxon>Bacillati</taxon>
        <taxon>Actinomycetota</taxon>
        <taxon>Actinomycetes</taxon>
        <taxon>Mycobacteriales</taxon>
        <taxon>Mycobacteriaceae</taxon>
        <taxon>Mycolicibacterium</taxon>
    </lineage>
</organism>
<evidence type="ECO:0000313" key="2">
    <source>
        <dbReference type="Proteomes" id="UP000006072"/>
    </source>
</evidence>
<accession>K0V1Y3</accession>
<proteinExistence type="predicted"/>
<comment type="caution">
    <text evidence="1">The sequence shown here is derived from an EMBL/GenBank/DDBJ whole genome shotgun (WGS) entry which is preliminary data.</text>
</comment>
<dbReference type="eggNOG" id="COG2852">
    <property type="taxonomic scope" value="Bacteria"/>
</dbReference>
<dbReference type="RefSeq" id="WP_003929423.1">
    <property type="nucleotide sequence ID" value="NZ_JH814686.1"/>
</dbReference>
<name>K0V1Y3_MYCVA</name>
<sequence>MGTVILGREAIADGFVTPGRLRYGYRRLYPNVYVPREQPLSLLDNAYGAWLWSGRRAVITGRAAAALHGARWVSDKAPVELNHDCRRPPTGIVCRNERIGRDEITRRGDLPVATVPRTAFDLGRYLPLNRAVMHLDALANATGLTREQVLPLMGEYRGARGMKTLRTALDLMDGGAQSPQETWLRLHLMKSFPRPATQIPLFNSRGVAFAHLDLGWEDMLIAVEYDGEHHQRNRDQYVWDEQRLRLIRAQGWLHIKVIKEDDPAEVTARVKRAWLLRESELRVAERAS</sequence>
<evidence type="ECO:0000313" key="1">
    <source>
        <dbReference type="EMBL" id="EJZ11370.1"/>
    </source>
</evidence>
<evidence type="ECO:0008006" key="3">
    <source>
        <dbReference type="Google" id="ProtNLM"/>
    </source>
</evidence>
<keyword evidence="2" id="KW-1185">Reference proteome</keyword>
<reference evidence="1 2" key="1">
    <citation type="journal article" date="2012" name="J. Bacteriol.">
        <title>Complete Genome Sequence of Mycobacterium vaccae Type Strain ATCC 25954.</title>
        <authorList>
            <person name="Ho Y.S."/>
            <person name="Adroub S.A."/>
            <person name="Abadi M."/>
            <person name="Al Alwan B."/>
            <person name="Alkhateeb R."/>
            <person name="Gao G."/>
            <person name="Ragab A."/>
            <person name="Ali S."/>
            <person name="van Soolingen D."/>
            <person name="Bitter W."/>
            <person name="Pain A."/>
            <person name="Abdallah A.M."/>
        </authorList>
    </citation>
    <scope>NUCLEOTIDE SEQUENCE [LARGE SCALE GENOMIC DNA]</scope>
    <source>
        <strain evidence="1 2">ATCC 25954</strain>
    </source>
</reference>
<dbReference type="PATRIC" id="fig|1194972.3.peg.1297"/>
<dbReference type="Proteomes" id="UP000006072">
    <property type="component" value="Unassembled WGS sequence"/>
</dbReference>
<gene>
    <name evidence="1" type="ORF">MVAC_06437</name>
</gene>
<dbReference type="AlphaFoldDB" id="K0V1Y3"/>